<feature type="region of interest" description="Disordered" evidence="1">
    <location>
        <begin position="1"/>
        <end position="218"/>
    </location>
</feature>
<feature type="compositionally biased region" description="Basic and acidic residues" evidence="1">
    <location>
        <begin position="120"/>
        <end position="191"/>
    </location>
</feature>
<organism evidence="2 3">
    <name type="scientific">Citricoccus parietis</name>
    <dbReference type="NCBI Taxonomy" id="592307"/>
    <lineage>
        <taxon>Bacteria</taxon>
        <taxon>Bacillati</taxon>
        <taxon>Actinomycetota</taxon>
        <taxon>Actinomycetes</taxon>
        <taxon>Micrococcales</taxon>
        <taxon>Micrococcaceae</taxon>
        <taxon>Citricoccus</taxon>
    </lineage>
</organism>
<accession>A0ABV5G5A5</accession>
<evidence type="ECO:0000313" key="2">
    <source>
        <dbReference type="EMBL" id="MFB9074133.1"/>
    </source>
</evidence>
<protein>
    <submittedName>
        <fullName evidence="2">Uncharacterized protein</fullName>
    </submittedName>
</protein>
<evidence type="ECO:0000256" key="1">
    <source>
        <dbReference type="SAM" id="MobiDB-lite"/>
    </source>
</evidence>
<dbReference type="EMBL" id="JBHMFI010000002">
    <property type="protein sequence ID" value="MFB9074133.1"/>
    <property type="molecule type" value="Genomic_DNA"/>
</dbReference>
<dbReference type="Proteomes" id="UP001589575">
    <property type="component" value="Unassembled WGS sequence"/>
</dbReference>
<proteinExistence type="predicted"/>
<evidence type="ECO:0000313" key="3">
    <source>
        <dbReference type="Proteomes" id="UP001589575"/>
    </source>
</evidence>
<comment type="caution">
    <text evidence="2">The sequence shown here is derived from an EMBL/GenBank/DDBJ whole genome shotgun (WGS) entry which is preliminary data.</text>
</comment>
<feature type="compositionally biased region" description="Basic and acidic residues" evidence="1">
    <location>
        <begin position="13"/>
        <end position="97"/>
    </location>
</feature>
<reference evidence="2 3" key="1">
    <citation type="submission" date="2024-09" db="EMBL/GenBank/DDBJ databases">
        <authorList>
            <person name="Sun Q."/>
            <person name="Mori K."/>
        </authorList>
    </citation>
    <scope>NUCLEOTIDE SEQUENCE [LARGE SCALE GENOMIC DNA]</scope>
    <source>
        <strain evidence="2 3">CCM 7609</strain>
    </source>
</reference>
<gene>
    <name evidence="2" type="ORF">ACFFX0_24220</name>
</gene>
<name>A0ABV5G5A5_9MICC</name>
<keyword evidence="3" id="KW-1185">Reference proteome</keyword>
<sequence length="218" mass="23905">MLTVGHEPAAPELEPRQAEPEDHHGPHEADPRGRETVGAEELSRDQVLDLRRARQGRHGEREDAQGDGARDQSLRDVRHSEQFAGQGEHHERHHEEADAAVGHQGGGDHGGRQGVPRADPAGHRAGDRLGIAGDRHQHAEHGTEQEQREVLAHESGEGRHEDLRVGGENRRSGEHQGHDGRDRRRDDDGHAPVRQGDQQGEGQDDANDPQDHSVLLGG</sequence>